<evidence type="ECO:0000313" key="2">
    <source>
        <dbReference type="EMBL" id="MFB9647132.1"/>
    </source>
</evidence>
<evidence type="ECO:0000256" key="1">
    <source>
        <dbReference type="SAM" id="MobiDB-lite"/>
    </source>
</evidence>
<dbReference type="NCBIfam" id="NF038175">
    <property type="entry name" value="IniB_NTERM"/>
    <property type="match status" value="1"/>
</dbReference>
<protein>
    <submittedName>
        <fullName evidence="2">IniB N-terminal domain-containing protein</fullName>
    </submittedName>
</protein>
<accession>A0ABV5T412</accession>
<feature type="compositionally biased region" description="Acidic residues" evidence="1">
    <location>
        <begin position="171"/>
        <end position="185"/>
    </location>
</feature>
<reference evidence="2 3" key="1">
    <citation type="submission" date="2024-09" db="EMBL/GenBank/DDBJ databases">
        <authorList>
            <person name="Sun Q."/>
            <person name="Mori K."/>
        </authorList>
    </citation>
    <scope>NUCLEOTIDE SEQUENCE [LARGE SCALE GENOMIC DNA]</scope>
    <source>
        <strain evidence="2 3">JCM 1342</strain>
    </source>
</reference>
<name>A0ABV5T412_9MICO</name>
<comment type="caution">
    <text evidence="2">The sequence shown here is derived from an EMBL/GenBank/DDBJ whole genome shotgun (WGS) entry which is preliminary data.</text>
</comment>
<organism evidence="2 3">
    <name type="scientific">Microbacterium terregens</name>
    <dbReference type="NCBI Taxonomy" id="69363"/>
    <lineage>
        <taxon>Bacteria</taxon>
        <taxon>Bacillati</taxon>
        <taxon>Actinomycetota</taxon>
        <taxon>Actinomycetes</taxon>
        <taxon>Micrococcales</taxon>
        <taxon>Microbacteriaceae</taxon>
        <taxon>Microbacterium</taxon>
    </lineage>
</organism>
<dbReference type="RefSeq" id="WP_344711929.1">
    <property type="nucleotide sequence ID" value="NZ_BAAAWH010000001.1"/>
</dbReference>
<keyword evidence="3" id="KW-1185">Reference proteome</keyword>
<dbReference type="InterPro" id="IPR049709">
    <property type="entry name" value="IniB-like_N"/>
</dbReference>
<proteinExistence type="predicted"/>
<dbReference type="Proteomes" id="UP001589611">
    <property type="component" value="Unassembled WGS sequence"/>
</dbReference>
<gene>
    <name evidence="2" type="ORF">ACFFPJ_15150</name>
</gene>
<evidence type="ECO:0000313" key="3">
    <source>
        <dbReference type="Proteomes" id="UP001589611"/>
    </source>
</evidence>
<sequence length="224" mass="23932">MSTPVATIADALIEFILSLLRDPSAVEEFDANPTGMLASNGLSDVCADDVRAVAPVVIDRPDVHPTPPPPPKPYPNDVIKEIKSITNNFVTIDNRATIVDQSVNQNIWTEGGDVTQIFDNEAIVASGDQAVAAGDDALVDNSDTDVEIGDVSIGNETTDVDIDGSFNDASTETDESVDLDADESFNDGSTNTNVDVEVEDSFNDYTETAVETDVEVEFETEETL</sequence>
<feature type="region of interest" description="Disordered" evidence="1">
    <location>
        <begin position="155"/>
        <end position="194"/>
    </location>
</feature>
<dbReference type="EMBL" id="JBHMBE010000006">
    <property type="protein sequence ID" value="MFB9647132.1"/>
    <property type="molecule type" value="Genomic_DNA"/>
</dbReference>